<organism evidence="10 11">
    <name type="scientific">Actinoplanes awajinensis subsp. mycoplanecinus</name>
    <dbReference type="NCBI Taxonomy" id="135947"/>
    <lineage>
        <taxon>Bacteria</taxon>
        <taxon>Bacillati</taxon>
        <taxon>Actinomycetota</taxon>
        <taxon>Actinomycetes</taxon>
        <taxon>Micromonosporales</taxon>
        <taxon>Micromonosporaceae</taxon>
        <taxon>Actinoplanes</taxon>
    </lineage>
</organism>
<keyword evidence="11" id="KW-1185">Reference proteome</keyword>
<gene>
    <name evidence="10" type="ORF">ADL15_09555</name>
</gene>
<evidence type="ECO:0000313" key="10">
    <source>
        <dbReference type="EMBL" id="KUL39498.1"/>
    </source>
</evidence>
<evidence type="ECO:0000256" key="6">
    <source>
        <dbReference type="ARBA" id="ARBA00023316"/>
    </source>
</evidence>
<dbReference type="Gene3D" id="2.60.40.3710">
    <property type="match status" value="1"/>
</dbReference>
<keyword evidence="6 7" id="KW-0961">Cell wall biogenesis/degradation</keyword>
<dbReference type="InterPro" id="IPR041280">
    <property type="entry name" value="Big_10"/>
</dbReference>
<evidence type="ECO:0000256" key="8">
    <source>
        <dbReference type="SAM" id="SignalP"/>
    </source>
</evidence>
<dbReference type="OrthoDB" id="5242354at2"/>
<evidence type="ECO:0000256" key="4">
    <source>
        <dbReference type="ARBA" id="ARBA00022984"/>
    </source>
</evidence>
<feature type="active site" description="Nucleophile" evidence="7">
    <location>
        <position position="367"/>
    </location>
</feature>
<evidence type="ECO:0000256" key="1">
    <source>
        <dbReference type="ARBA" id="ARBA00004752"/>
    </source>
</evidence>
<comment type="caution">
    <text evidence="10">The sequence shown here is derived from an EMBL/GenBank/DDBJ whole genome shotgun (WGS) entry which is preliminary data.</text>
</comment>
<dbReference type="PANTHER" id="PTHR30582:SF2">
    <property type="entry name" value="L,D-TRANSPEPTIDASE YCIB-RELATED"/>
    <property type="match status" value="1"/>
</dbReference>
<reference evidence="10 11" key="1">
    <citation type="submission" date="2015-10" db="EMBL/GenBank/DDBJ databases">
        <authorList>
            <person name="Gilbert D.G."/>
        </authorList>
    </citation>
    <scope>NUCLEOTIDE SEQUENCE [LARGE SCALE GENOMIC DNA]</scope>
    <source>
        <strain evidence="10 11">NRRL B-16712</strain>
    </source>
</reference>
<dbReference type="PROSITE" id="PS51318">
    <property type="entry name" value="TAT"/>
    <property type="match status" value="1"/>
</dbReference>
<dbReference type="Gene3D" id="2.60.40.3780">
    <property type="match status" value="1"/>
</dbReference>
<name>A0A0X3V4A6_9ACTN</name>
<dbReference type="AlphaFoldDB" id="A0A0X3V4A6"/>
<dbReference type="InterPro" id="IPR006311">
    <property type="entry name" value="TAT_signal"/>
</dbReference>
<evidence type="ECO:0000256" key="5">
    <source>
        <dbReference type="ARBA" id="ARBA00023315"/>
    </source>
</evidence>
<dbReference type="SUPFAM" id="SSF141523">
    <property type="entry name" value="L,D-transpeptidase catalytic domain-like"/>
    <property type="match status" value="1"/>
</dbReference>
<evidence type="ECO:0000313" key="11">
    <source>
        <dbReference type="Proteomes" id="UP000053244"/>
    </source>
</evidence>
<keyword evidence="3 7" id="KW-0133">Cell shape</keyword>
<dbReference type="GO" id="GO:0005576">
    <property type="term" value="C:extracellular region"/>
    <property type="evidence" value="ECO:0007669"/>
    <property type="project" value="TreeGrafter"/>
</dbReference>
<sequence length="415" mass="44188">MIQRRKVIVGALGVAATATAAGCSAHASASAGSAVWTQPVSDDQAAPVTEGTPASTVQLTVTPADKATGWGVTKPITVAAAGGTLQKVTVTAGKAKIDGAVQADGTWRSSEDLSYDKTYKVVVTAADSSGVATEQTSTFATVKPKHLTHITFQSNALNVLKDGGTYGAGQPVIVAFSRAVDKEKAEKAIAITTSPSVEGKFYWVNDSTVHWRPAKYWTSGTSIKVSVDIHGKNLGSGVYGEKNASANFRIGRQLIAIADSRTHQTKVYIDGKVVRTMASSFGMGGTTKGAQGQEINFWTAGGPHVVLSKERTHSMSSSSYGVTDPKNPYYYGDEEIEYCTRISYSGEFLHAAPWNRSLGRANKSHGCVNLSTADAKWVYENFIVGDVVDVKNSPRTLQIWNGLGDWTVSYDRYGR</sequence>
<feature type="domain" description="L,D-TPase catalytic" evidence="9">
    <location>
        <begin position="254"/>
        <end position="391"/>
    </location>
</feature>
<feature type="signal peptide" evidence="8">
    <location>
        <begin position="1"/>
        <end position="20"/>
    </location>
</feature>
<dbReference type="InterPro" id="IPR038063">
    <property type="entry name" value="Transpep_catalytic_dom"/>
</dbReference>
<evidence type="ECO:0000256" key="7">
    <source>
        <dbReference type="PROSITE-ProRule" id="PRU01373"/>
    </source>
</evidence>
<dbReference type="PROSITE" id="PS52029">
    <property type="entry name" value="LD_TPASE"/>
    <property type="match status" value="1"/>
</dbReference>
<keyword evidence="8" id="KW-0732">Signal</keyword>
<dbReference type="GO" id="GO:0071972">
    <property type="term" value="F:peptidoglycan L,D-transpeptidase activity"/>
    <property type="evidence" value="ECO:0007669"/>
    <property type="project" value="TreeGrafter"/>
</dbReference>
<dbReference type="RefSeq" id="WP_067687336.1">
    <property type="nucleotide sequence ID" value="NZ_LLZH01000048.1"/>
</dbReference>
<dbReference type="PROSITE" id="PS51257">
    <property type="entry name" value="PROKAR_LIPOPROTEIN"/>
    <property type="match status" value="1"/>
</dbReference>
<protein>
    <recommendedName>
        <fullName evidence="9">L,D-TPase catalytic domain-containing protein</fullName>
    </recommendedName>
</protein>
<dbReference type="GO" id="GO:0018104">
    <property type="term" value="P:peptidoglycan-protein cross-linking"/>
    <property type="evidence" value="ECO:0007669"/>
    <property type="project" value="TreeGrafter"/>
</dbReference>
<evidence type="ECO:0000259" key="9">
    <source>
        <dbReference type="PROSITE" id="PS52029"/>
    </source>
</evidence>
<proteinExistence type="predicted"/>
<keyword evidence="4 7" id="KW-0573">Peptidoglycan synthesis</keyword>
<feature type="active site" description="Proton donor/acceptor" evidence="7">
    <location>
        <position position="350"/>
    </location>
</feature>
<dbReference type="GO" id="GO:0016746">
    <property type="term" value="F:acyltransferase activity"/>
    <property type="evidence" value="ECO:0007669"/>
    <property type="project" value="UniProtKB-KW"/>
</dbReference>
<accession>A0A0X3V4A6</accession>
<keyword evidence="5" id="KW-0012">Acyltransferase</keyword>
<comment type="pathway">
    <text evidence="1 7">Cell wall biogenesis; peptidoglycan biosynthesis.</text>
</comment>
<evidence type="ECO:0000256" key="2">
    <source>
        <dbReference type="ARBA" id="ARBA00022679"/>
    </source>
</evidence>
<dbReference type="PANTHER" id="PTHR30582">
    <property type="entry name" value="L,D-TRANSPEPTIDASE"/>
    <property type="match status" value="1"/>
</dbReference>
<dbReference type="Pfam" id="PF03734">
    <property type="entry name" value="YkuD"/>
    <property type="match status" value="1"/>
</dbReference>
<dbReference type="Gene3D" id="2.40.440.10">
    <property type="entry name" value="L,D-transpeptidase catalytic domain-like"/>
    <property type="match status" value="1"/>
</dbReference>
<dbReference type="InterPro" id="IPR050979">
    <property type="entry name" value="LD-transpeptidase"/>
</dbReference>
<evidence type="ECO:0000256" key="3">
    <source>
        <dbReference type="ARBA" id="ARBA00022960"/>
    </source>
</evidence>
<dbReference type="GO" id="GO:0071555">
    <property type="term" value="P:cell wall organization"/>
    <property type="evidence" value="ECO:0007669"/>
    <property type="project" value="UniProtKB-UniRule"/>
</dbReference>
<dbReference type="InterPro" id="IPR005490">
    <property type="entry name" value="LD_TPept_cat_dom"/>
</dbReference>
<dbReference type="UniPathway" id="UPA00219"/>
<dbReference type="EMBL" id="LLZH01000048">
    <property type="protein sequence ID" value="KUL39498.1"/>
    <property type="molecule type" value="Genomic_DNA"/>
</dbReference>
<dbReference type="Proteomes" id="UP000053244">
    <property type="component" value="Unassembled WGS sequence"/>
</dbReference>
<keyword evidence="2" id="KW-0808">Transferase</keyword>
<dbReference type="CDD" id="cd16913">
    <property type="entry name" value="YkuD_like"/>
    <property type="match status" value="1"/>
</dbReference>
<dbReference type="GO" id="GO:0008360">
    <property type="term" value="P:regulation of cell shape"/>
    <property type="evidence" value="ECO:0007669"/>
    <property type="project" value="UniProtKB-UniRule"/>
</dbReference>
<dbReference type="CDD" id="cd13432">
    <property type="entry name" value="LDT_IgD_like_2"/>
    <property type="match status" value="1"/>
</dbReference>
<dbReference type="Pfam" id="PF17964">
    <property type="entry name" value="Big_10"/>
    <property type="match status" value="1"/>
</dbReference>
<feature type="chain" id="PRO_5038966117" description="L,D-TPase catalytic domain-containing protein" evidence="8">
    <location>
        <begin position="21"/>
        <end position="415"/>
    </location>
</feature>